<dbReference type="GO" id="GO:0004672">
    <property type="term" value="F:protein kinase activity"/>
    <property type="evidence" value="ECO:0007669"/>
    <property type="project" value="InterPro"/>
</dbReference>
<feature type="compositionally biased region" description="Polar residues" evidence="1">
    <location>
        <begin position="874"/>
        <end position="884"/>
    </location>
</feature>
<feature type="region of interest" description="Disordered" evidence="1">
    <location>
        <begin position="428"/>
        <end position="453"/>
    </location>
</feature>
<dbReference type="InterPro" id="IPR040976">
    <property type="entry name" value="Pkinase_fungal"/>
</dbReference>
<dbReference type="HOGENOM" id="CLU_011606_0_0_1"/>
<feature type="region of interest" description="Disordered" evidence="1">
    <location>
        <begin position="853"/>
        <end position="894"/>
    </location>
</feature>
<dbReference type="PROSITE" id="PS00109">
    <property type="entry name" value="PROTEIN_KINASE_TYR"/>
    <property type="match status" value="1"/>
</dbReference>
<dbReference type="EMBL" id="KN837294">
    <property type="protein sequence ID" value="KIJ28942.1"/>
    <property type="molecule type" value="Genomic_DNA"/>
</dbReference>
<evidence type="ECO:0000256" key="1">
    <source>
        <dbReference type="SAM" id="MobiDB-lite"/>
    </source>
</evidence>
<proteinExistence type="predicted"/>
<dbReference type="PANTHER" id="PTHR38248:SF2">
    <property type="entry name" value="FUNK1 11"/>
    <property type="match status" value="1"/>
</dbReference>
<feature type="compositionally biased region" description="Basic residues" evidence="1">
    <location>
        <begin position="885"/>
        <end position="894"/>
    </location>
</feature>
<dbReference type="OrthoDB" id="312874at2759"/>
<dbReference type="InterPro" id="IPR008266">
    <property type="entry name" value="Tyr_kinase_AS"/>
</dbReference>
<name>A0A0C9UJ75_SPHS4</name>
<feature type="compositionally biased region" description="Basic and acidic residues" evidence="1">
    <location>
        <begin position="437"/>
        <end position="453"/>
    </location>
</feature>
<feature type="domain" description="Fungal-type protein kinase" evidence="2">
    <location>
        <begin position="168"/>
        <end position="566"/>
    </location>
</feature>
<sequence length="894" mass="101128">MASRASDVQKEVERDLANLYSVANTNDFLDKILPMSDAVIDNIMTALEADGVYNRTSKRWKDMPDTIGLEKGLYPVFCTIANAVASIVENKYALEGSIRGRWIDCSSKSPISSDESAALIRPDMAYVSNPHQVKSLDSTLNKLTGGRVTRGRAEKDEQQKKAEEEARLLSIWWLQMFGVLECKPKPTEILSALLQLCGYVRQILREQVDRRFALGLTLCFDKLNVYLFDRSGILGTATPIDINKEPKKLIRTIAAYSMLPAKDLGWDPTMLRYHQGSQMPSYTFWETVSGSDTIYDIQWVIRMKCKEVQAQEQAKEQDFLTVRSLSLIGAEIMCGRATLVWEVVRFLDFLHPLPEPEVFVLKQSWQRLPGQDLTDLLEAGETFESYAHKRGGLYDDRIYSAEYVYSDDKLVSTLESIRRNIASTLMSIKRSRSQSESQKKKTSETLKRTRDGRSIRPPVETFPFKGSLDVEAVTELEALAKGLVSRTQTRLLMKTRGWPLKYFKHLLELICVIYDAVKDHEKYFKGGILHRDLSGGNVIILMPEERRALESGLRKYGHLIDLDHARPEVQVGGPAQPAFTVSESSLISDVQYHGGKGLHFTVATLEMASKVIEKEVNRVSYIDQLASRFSLPTNSSEKPLTPNDLHWIPIAVTRPQFSNHKAGEGLRTGTYPFMSHAIIRDSPAPHDAIHDMESFWWILVHIGMTRAGPGGLRRWIAKEPETDEDRRLANQILKYFDGPPTMLSGSKEAIFRLPAESEYSTALSKVENDLLANFHPYFEPLKGLLLTWWKILYSGYEFPTGYERLNIHHHVLLLLEETKGNPAVQDAPHEQTKLEETRRELYHNELKSAITENRKAVGLTASPVALPNRGTPEVSGSETDNSPSAKRRKGRQNA</sequence>
<dbReference type="Pfam" id="PF17667">
    <property type="entry name" value="Pkinase_fungal"/>
    <property type="match status" value="2"/>
</dbReference>
<gene>
    <name evidence="3" type="ORF">M422DRAFT_37145</name>
</gene>
<keyword evidence="4" id="KW-1185">Reference proteome</keyword>
<feature type="domain" description="Fungal-type protein kinase" evidence="2">
    <location>
        <begin position="659"/>
        <end position="702"/>
    </location>
</feature>
<protein>
    <recommendedName>
        <fullName evidence="2">Fungal-type protein kinase domain-containing protein</fullName>
    </recommendedName>
</protein>
<dbReference type="PANTHER" id="PTHR38248">
    <property type="entry name" value="FUNK1 6"/>
    <property type="match status" value="1"/>
</dbReference>
<dbReference type="AlphaFoldDB" id="A0A0C9UJ75"/>
<organism evidence="3 4">
    <name type="scientific">Sphaerobolus stellatus (strain SS14)</name>
    <dbReference type="NCBI Taxonomy" id="990650"/>
    <lineage>
        <taxon>Eukaryota</taxon>
        <taxon>Fungi</taxon>
        <taxon>Dikarya</taxon>
        <taxon>Basidiomycota</taxon>
        <taxon>Agaricomycotina</taxon>
        <taxon>Agaricomycetes</taxon>
        <taxon>Phallomycetidae</taxon>
        <taxon>Geastrales</taxon>
        <taxon>Sphaerobolaceae</taxon>
        <taxon>Sphaerobolus</taxon>
    </lineage>
</organism>
<accession>A0A0C9UJ75</accession>
<reference evidence="3 4" key="1">
    <citation type="submission" date="2014-06" db="EMBL/GenBank/DDBJ databases">
        <title>Evolutionary Origins and Diversification of the Mycorrhizal Mutualists.</title>
        <authorList>
            <consortium name="DOE Joint Genome Institute"/>
            <consortium name="Mycorrhizal Genomics Consortium"/>
            <person name="Kohler A."/>
            <person name="Kuo A."/>
            <person name="Nagy L.G."/>
            <person name="Floudas D."/>
            <person name="Copeland A."/>
            <person name="Barry K.W."/>
            <person name="Cichocki N."/>
            <person name="Veneault-Fourrey C."/>
            <person name="LaButti K."/>
            <person name="Lindquist E.A."/>
            <person name="Lipzen A."/>
            <person name="Lundell T."/>
            <person name="Morin E."/>
            <person name="Murat C."/>
            <person name="Riley R."/>
            <person name="Ohm R."/>
            <person name="Sun H."/>
            <person name="Tunlid A."/>
            <person name="Henrissat B."/>
            <person name="Grigoriev I.V."/>
            <person name="Hibbett D.S."/>
            <person name="Martin F."/>
        </authorList>
    </citation>
    <scope>NUCLEOTIDE SEQUENCE [LARGE SCALE GENOMIC DNA]</scope>
    <source>
        <strain evidence="3 4">SS14</strain>
    </source>
</reference>
<evidence type="ECO:0000313" key="4">
    <source>
        <dbReference type="Proteomes" id="UP000054279"/>
    </source>
</evidence>
<evidence type="ECO:0000313" key="3">
    <source>
        <dbReference type="EMBL" id="KIJ28942.1"/>
    </source>
</evidence>
<evidence type="ECO:0000259" key="2">
    <source>
        <dbReference type="Pfam" id="PF17667"/>
    </source>
</evidence>
<dbReference type="Proteomes" id="UP000054279">
    <property type="component" value="Unassembled WGS sequence"/>
</dbReference>